<keyword evidence="3" id="KW-1185">Reference proteome</keyword>
<sequence>MHNSPSADATLHETRAKEAALDLGKALRLMSYRNIDTIVADFAMYQADRLIQTHRYAESDRPSLERSLRLHAQQGLAAPVPSLDPRDRASELCQSSHQLLAAE</sequence>
<proteinExistence type="predicted"/>
<evidence type="ECO:0000256" key="1">
    <source>
        <dbReference type="SAM" id="MobiDB-lite"/>
    </source>
</evidence>
<dbReference type="EMBL" id="NRRL01000001">
    <property type="protein sequence ID" value="MBK1666497.1"/>
    <property type="molecule type" value="Genomic_DNA"/>
</dbReference>
<reference evidence="2 3" key="1">
    <citation type="journal article" date="2020" name="Microorganisms">
        <title>Osmotic Adaptation and Compatible Solute Biosynthesis of Phototrophic Bacteria as Revealed from Genome Analyses.</title>
        <authorList>
            <person name="Imhoff J.F."/>
            <person name="Rahn T."/>
            <person name="Kunzel S."/>
            <person name="Keller A."/>
            <person name="Neulinger S.C."/>
        </authorList>
    </citation>
    <scope>NUCLEOTIDE SEQUENCE [LARGE SCALE GENOMIC DNA]</scope>
    <source>
        <strain evidence="2 3">DSM 9895</strain>
    </source>
</reference>
<dbReference type="RefSeq" id="WP_200338543.1">
    <property type="nucleotide sequence ID" value="NZ_NRRL01000001.1"/>
</dbReference>
<organism evidence="2 3">
    <name type="scientific">Rhodovibrio sodomensis</name>
    <dbReference type="NCBI Taxonomy" id="1088"/>
    <lineage>
        <taxon>Bacteria</taxon>
        <taxon>Pseudomonadati</taxon>
        <taxon>Pseudomonadota</taxon>
        <taxon>Alphaproteobacteria</taxon>
        <taxon>Rhodospirillales</taxon>
        <taxon>Rhodovibrionaceae</taxon>
        <taxon>Rhodovibrio</taxon>
    </lineage>
</organism>
<protein>
    <submittedName>
        <fullName evidence="2">Uncharacterized protein</fullName>
    </submittedName>
</protein>
<comment type="caution">
    <text evidence="2">The sequence shown here is derived from an EMBL/GenBank/DDBJ whole genome shotgun (WGS) entry which is preliminary data.</text>
</comment>
<feature type="compositionally biased region" description="Polar residues" evidence="1">
    <location>
        <begin position="92"/>
        <end position="103"/>
    </location>
</feature>
<evidence type="ECO:0000313" key="3">
    <source>
        <dbReference type="Proteomes" id="UP001296873"/>
    </source>
</evidence>
<dbReference type="Proteomes" id="UP001296873">
    <property type="component" value="Unassembled WGS sequence"/>
</dbReference>
<feature type="region of interest" description="Disordered" evidence="1">
    <location>
        <begin position="75"/>
        <end position="103"/>
    </location>
</feature>
<accession>A0ABS1D8P8</accession>
<gene>
    <name evidence="2" type="ORF">CKO28_00385</name>
</gene>
<evidence type="ECO:0000313" key="2">
    <source>
        <dbReference type="EMBL" id="MBK1666497.1"/>
    </source>
</evidence>
<name>A0ABS1D8P8_9PROT</name>